<name>A0A6P1DWX0_9GAMM</name>
<dbReference type="PANTHER" id="PTHR13604">
    <property type="entry name" value="DC12-RELATED"/>
    <property type="match status" value="1"/>
</dbReference>
<sequence length="226" mass="25253">MCGRFAQFSLPEALEAYFDVADGYDFPPPRYNIAPGSQILALRGGTHGRPNFVSLHWGLIPSWAKDRKFGYRTINARAETVAEKPSFRDAFKSRRCLIPADGFYEWKATPDGKQPYFIRLKDQSPMAFAGLWESWTDRETGEVVLSGTIIVTQANDLVRQIHDRMPVILGPGEFPAWLDPSAKAEPRLQGLLRPIDPAQLVIHPVDRRVGKPTNEDPSLILPLAAG</sequence>
<dbReference type="InterPro" id="IPR003738">
    <property type="entry name" value="SRAP"/>
</dbReference>
<keyword evidence="5" id="KW-0190">Covalent protein-DNA linkage</keyword>
<evidence type="ECO:0000256" key="5">
    <source>
        <dbReference type="ARBA" id="ARBA00023124"/>
    </source>
</evidence>
<dbReference type="Proteomes" id="UP000471640">
    <property type="component" value="Unassembled WGS sequence"/>
</dbReference>
<dbReference type="PANTHER" id="PTHR13604:SF0">
    <property type="entry name" value="ABASIC SITE PROCESSING PROTEIN HMCES"/>
    <property type="match status" value="1"/>
</dbReference>
<comment type="similarity">
    <text evidence="1 8">Belongs to the SOS response-associated peptidase family.</text>
</comment>
<dbReference type="GO" id="GO:0008233">
    <property type="term" value="F:peptidase activity"/>
    <property type="evidence" value="ECO:0007669"/>
    <property type="project" value="UniProtKB-KW"/>
</dbReference>
<keyword evidence="2 8" id="KW-0645">Protease</keyword>
<evidence type="ECO:0000256" key="2">
    <source>
        <dbReference type="ARBA" id="ARBA00022670"/>
    </source>
</evidence>
<evidence type="ECO:0000313" key="10">
    <source>
        <dbReference type="Proteomes" id="UP000471640"/>
    </source>
</evidence>
<dbReference type="GO" id="GO:0006508">
    <property type="term" value="P:proteolysis"/>
    <property type="evidence" value="ECO:0007669"/>
    <property type="project" value="UniProtKB-KW"/>
</dbReference>
<evidence type="ECO:0000256" key="3">
    <source>
        <dbReference type="ARBA" id="ARBA00022763"/>
    </source>
</evidence>
<keyword evidence="7" id="KW-0456">Lyase</keyword>
<dbReference type="RefSeq" id="WP_164655901.1">
    <property type="nucleotide sequence ID" value="NZ_JAAIJR010000127.1"/>
</dbReference>
<proteinExistence type="inferred from homology"/>
<evidence type="ECO:0000313" key="9">
    <source>
        <dbReference type="EMBL" id="NEX22807.1"/>
    </source>
</evidence>
<dbReference type="SUPFAM" id="SSF143081">
    <property type="entry name" value="BB1717-like"/>
    <property type="match status" value="1"/>
</dbReference>
<reference evidence="10" key="1">
    <citation type="journal article" date="2020" name="Microbiol. Resour. Announc.">
        <title>Draft Genome Sequences of Thiorhodococcus mannitoliphagus and Thiorhodococcus minor, Purple Sulfur Photosynthetic Bacteria in the Gammaproteobacterial Family Chromatiaceae.</title>
        <authorList>
            <person name="Aviles F.A."/>
            <person name="Meyer T.E."/>
            <person name="Kyndt J.A."/>
        </authorList>
    </citation>
    <scope>NUCLEOTIDE SEQUENCE [LARGE SCALE GENOMIC DNA]</scope>
    <source>
        <strain evidence="10">DSM 18266</strain>
    </source>
</reference>
<keyword evidence="6" id="KW-0238">DNA-binding</keyword>
<dbReference type="GO" id="GO:0016829">
    <property type="term" value="F:lyase activity"/>
    <property type="evidence" value="ECO:0007669"/>
    <property type="project" value="UniProtKB-KW"/>
</dbReference>
<keyword evidence="3" id="KW-0227">DNA damage</keyword>
<evidence type="ECO:0000256" key="6">
    <source>
        <dbReference type="ARBA" id="ARBA00023125"/>
    </source>
</evidence>
<accession>A0A6P1DWX0</accession>
<reference evidence="9 10" key="2">
    <citation type="submission" date="2020-02" db="EMBL/GenBank/DDBJ databases">
        <title>Genome sequences of Thiorhodococcus mannitoliphagus and Thiorhodococcus minor, purple sulfur photosynthetic bacteria in the gammaproteobacterial family, Chromatiaceae.</title>
        <authorList>
            <person name="Aviles F.A."/>
            <person name="Meyer T.E."/>
            <person name="Kyndt J.A."/>
        </authorList>
    </citation>
    <scope>NUCLEOTIDE SEQUENCE [LARGE SCALE GENOMIC DNA]</scope>
    <source>
        <strain evidence="9 10">DSM 18266</strain>
    </source>
</reference>
<comment type="caution">
    <text evidence="9">The sequence shown here is derived from an EMBL/GenBank/DDBJ whole genome shotgun (WGS) entry which is preliminary data.</text>
</comment>
<dbReference type="GO" id="GO:0106300">
    <property type="term" value="P:protein-DNA covalent cross-linking repair"/>
    <property type="evidence" value="ECO:0007669"/>
    <property type="project" value="InterPro"/>
</dbReference>
<evidence type="ECO:0000256" key="8">
    <source>
        <dbReference type="RuleBase" id="RU364100"/>
    </source>
</evidence>
<dbReference type="GO" id="GO:0003697">
    <property type="term" value="F:single-stranded DNA binding"/>
    <property type="evidence" value="ECO:0007669"/>
    <property type="project" value="InterPro"/>
</dbReference>
<keyword evidence="10" id="KW-1185">Reference proteome</keyword>
<dbReference type="AlphaFoldDB" id="A0A6P1DWX0"/>
<dbReference type="EMBL" id="JAAIJR010000127">
    <property type="protein sequence ID" value="NEX22807.1"/>
    <property type="molecule type" value="Genomic_DNA"/>
</dbReference>
<evidence type="ECO:0000256" key="7">
    <source>
        <dbReference type="ARBA" id="ARBA00023239"/>
    </source>
</evidence>
<dbReference type="Pfam" id="PF02586">
    <property type="entry name" value="SRAP"/>
    <property type="match status" value="1"/>
</dbReference>
<keyword evidence="4 8" id="KW-0378">Hydrolase</keyword>
<dbReference type="EC" id="3.4.-.-" evidence="8"/>
<dbReference type="Gene3D" id="3.90.1680.10">
    <property type="entry name" value="SOS response associated peptidase-like"/>
    <property type="match status" value="1"/>
</dbReference>
<protein>
    <recommendedName>
        <fullName evidence="8">Abasic site processing protein</fullName>
        <ecNumber evidence="8">3.4.-.-</ecNumber>
    </recommendedName>
</protein>
<organism evidence="9 10">
    <name type="scientific">Thiorhodococcus mannitoliphagus</name>
    <dbReference type="NCBI Taxonomy" id="329406"/>
    <lineage>
        <taxon>Bacteria</taxon>
        <taxon>Pseudomonadati</taxon>
        <taxon>Pseudomonadota</taxon>
        <taxon>Gammaproteobacteria</taxon>
        <taxon>Chromatiales</taxon>
        <taxon>Chromatiaceae</taxon>
        <taxon>Thiorhodococcus</taxon>
    </lineage>
</organism>
<dbReference type="InterPro" id="IPR036590">
    <property type="entry name" value="SRAP-like"/>
</dbReference>
<evidence type="ECO:0000256" key="1">
    <source>
        <dbReference type="ARBA" id="ARBA00008136"/>
    </source>
</evidence>
<gene>
    <name evidence="9" type="ORF">G3480_21300</name>
</gene>
<evidence type="ECO:0000256" key="4">
    <source>
        <dbReference type="ARBA" id="ARBA00022801"/>
    </source>
</evidence>